<evidence type="ECO:0000256" key="6">
    <source>
        <dbReference type="ARBA" id="ARBA00022692"/>
    </source>
</evidence>
<dbReference type="SUPFAM" id="SSF82866">
    <property type="entry name" value="Multidrug efflux transporter AcrB transmembrane domain"/>
    <property type="match status" value="2"/>
</dbReference>
<evidence type="ECO:0000256" key="3">
    <source>
        <dbReference type="ARBA" id="ARBA00022448"/>
    </source>
</evidence>
<feature type="transmembrane region" description="Helical" evidence="9">
    <location>
        <begin position="396"/>
        <end position="416"/>
    </location>
</feature>
<evidence type="ECO:0000256" key="4">
    <source>
        <dbReference type="ARBA" id="ARBA00022475"/>
    </source>
</evidence>
<feature type="transmembrane region" description="Helical" evidence="9">
    <location>
        <begin position="541"/>
        <end position="558"/>
    </location>
</feature>
<dbReference type="PANTHER" id="PTHR32063:SF72">
    <property type="entry name" value="MULTIDRUG EXPORT PROTEIN ACRF"/>
    <property type="match status" value="1"/>
</dbReference>
<feature type="transmembrane region" description="Helical" evidence="9">
    <location>
        <begin position="366"/>
        <end position="390"/>
    </location>
</feature>
<evidence type="ECO:0000256" key="5">
    <source>
        <dbReference type="ARBA" id="ARBA00022519"/>
    </source>
</evidence>
<dbReference type="GO" id="GO:0015562">
    <property type="term" value="F:efflux transmembrane transporter activity"/>
    <property type="evidence" value="ECO:0007669"/>
    <property type="project" value="InterPro"/>
</dbReference>
<dbReference type="AlphaFoldDB" id="A0A5W8KLH1"/>
<comment type="caution">
    <text evidence="9">Lacks conserved residue(s) required for the propagation of feature annotation.</text>
</comment>
<dbReference type="SUPFAM" id="SSF82693">
    <property type="entry name" value="Multidrug efflux transporter AcrB pore domain, PN1, PN2, PC1 and PC2 subdomains"/>
    <property type="match status" value="4"/>
</dbReference>
<keyword evidence="6 9" id="KW-0812">Transmembrane</keyword>
<protein>
    <recommendedName>
        <fullName evidence="9">Efflux pump membrane transporter</fullName>
    </recommendedName>
</protein>
<reference evidence="11" key="2">
    <citation type="submission" date="2018-07" db="EMBL/GenBank/DDBJ databases">
        <authorList>
            <consortium name="NCBI Pathogen Detection Project"/>
        </authorList>
    </citation>
    <scope>NUCLEOTIDE SEQUENCE</scope>
    <source>
        <strain evidence="11">09-1393</strain>
        <strain evidence="12">09-2954</strain>
        <strain evidence="10">09-3151</strain>
    </source>
</reference>
<dbReference type="FunFam" id="3.30.70.1430:FF:000001">
    <property type="entry name" value="Efflux pump membrane transporter"/>
    <property type="match status" value="1"/>
</dbReference>
<keyword evidence="8 9" id="KW-0472">Membrane</keyword>
<feature type="transmembrane region" description="Helical" evidence="9">
    <location>
        <begin position="874"/>
        <end position="891"/>
    </location>
</feature>
<sequence length="1037" mass="112585">MANFFIRRPIFAWVLAIILMMAGALAIMQLPVAQYPTIAPPAVSISATYPGADAQTVQDTVTQVIEQNMNGIDNLMYMSSTSDSAGSVTITLTFQSGTDPDIAQVQVQNKLQLATPLLPQEVQQQGISVEKSSSSFLMVAGFVSDNPNTTQDDISDYVASNIKDSISRLNGVGDVQLFGAQYAMRIWLDANLLNKYQLTPVDVINQLKVQNDQIAAGQLGGTPALPGQQLNASIIAQTRLKDPEEFGKVTLRVNTDGSVVHLKDVARIELGGENYNVVARINGKPASGLGIKLATGANALDTATAIKVKLAELQPFFPQGMKVVYPYDTTPFVKISIHEVVKTLFEAIILVFLVMYLFLQNIRATLIPTIAVPVVLLGTFAVLAAFGYSINTLTMFGMVLAIGLLVDDAIVVVENVERVMMEDNLSPREATEKSMSQIQGALVGIAMVLSAVFIPMAFFGGSTGAIYRQFSITIVSAMALSVLVALILTPALCATLLKPVSAEHHEKKSGFFGWFNTRFDHSVNHYTNSVSGIVRNTGRYLIIYLLIVVGMAVLFLRLPTSFLPEEDQGVFLTMIQLPSGATQERTQKVLDQVTHYYLNNEKANVESVFTVNGFSFSGQGQNSGMAFVSLKPWEERNGEENSVEAVIARATRAFSQIRDGLVFPFNMPAIVELGTATGFDFELIDQGGLDHDALTKARNQLLGMVAKHPDLLVRVRPNGLEDTPQFKLDVDQEKAQALGVSLSDINETISAALGGYYVNDFIDRGRVKKVYVQADAQFRMLPGDINNLYVRSANGEMVPFSTFSSARWIYGSPRLERYNGMPSMELLGEAAPGRSTGEAMSLMENLASQLPNGIGYDWTGMSYQERLSGNQAPALYAISLIVVFLCLAALYESWSIPFSVMLVVPLGVVGALLAASLRGLNNDVYFQVGLLTTIGLSAKNAILIVEFAKDLMEKEGRGLIEATLEASRMRLRPILMTSLAFILGVMPLVISRGAGSGAQNAVGTGVMGGMLTATLLAIFFVPVFFVVVKRRFNRHHD</sequence>
<evidence type="ECO:0000256" key="8">
    <source>
        <dbReference type="ARBA" id="ARBA00023136"/>
    </source>
</evidence>
<dbReference type="InterPro" id="IPR004764">
    <property type="entry name" value="MdtF-like"/>
</dbReference>
<name>A0A5W8KLH1_SALET</name>
<comment type="similarity">
    <text evidence="2 9">Belongs to the resistance-nodulation-cell division (RND) (TC 2.A.6) family.</text>
</comment>
<evidence type="ECO:0000313" key="10">
    <source>
        <dbReference type="EMBL" id="HAC6797511.1"/>
    </source>
</evidence>
<evidence type="ECO:0000256" key="2">
    <source>
        <dbReference type="ARBA" id="ARBA00010942"/>
    </source>
</evidence>
<dbReference type="Gene3D" id="3.30.2090.10">
    <property type="entry name" value="Multidrug efflux transporter AcrB TolC docking domain, DN and DC subdomains"/>
    <property type="match status" value="2"/>
</dbReference>
<feature type="transmembrane region" description="Helical" evidence="9">
    <location>
        <begin position="974"/>
        <end position="994"/>
    </location>
</feature>
<dbReference type="Gene3D" id="3.30.70.1430">
    <property type="entry name" value="Multidrug efflux transporter AcrB pore domain"/>
    <property type="match status" value="2"/>
</dbReference>
<dbReference type="SUPFAM" id="SSF82714">
    <property type="entry name" value="Multidrug efflux transporter AcrB TolC docking domain, DN and DC subdomains"/>
    <property type="match status" value="2"/>
</dbReference>
<feature type="transmembrane region" description="Helical" evidence="9">
    <location>
        <begin position="924"/>
        <end position="945"/>
    </location>
</feature>
<feature type="transmembrane region" description="Helical" evidence="9">
    <location>
        <begin position="470"/>
        <end position="497"/>
    </location>
</feature>
<dbReference type="NCBIfam" id="TIGR00915">
    <property type="entry name" value="2A0602"/>
    <property type="match status" value="1"/>
</dbReference>
<keyword evidence="7 9" id="KW-1133">Transmembrane helix</keyword>
<feature type="transmembrane region" description="Helical" evidence="9">
    <location>
        <begin position="1006"/>
        <end position="1028"/>
    </location>
</feature>
<dbReference type="FunFam" id="3.30.2090.10:FF:000002">
    <property type="entry name" value="Efflux pump membrane transporter"/>
    <property type="match status" value="1"/>
</dbReference>
<dbReference type="Gene3D" id="3.30.70.1440">
    <property type="entry name" value="Multidrug efflux transporter AcrB pore domain"/>
    <property type="match status" value="1"/>
</dbReference>
<dbReference type="FunFam" id="3.30.70.1430:FF:000002">
    <property type="entry name" value="Efflux pump membrane transporter"/>
    <property type="match status" value="1"/>
</dbReference>
<reference evidence="11" key="1">
    <citation type="journal article" date="2018" name="Genome Biol.">
        <title>SKESA: strategic k-mer extension for scrupulous assemblies.</title>
        <authorList>
            <person name="Souvorov A."/>
            <person name="Agarwala R."/>
            <person name="Lipman D.J."/>
        </authorList>
    </citation>
    <scope>NUCLEOTIDE SEQUENCE</scope>
    <source>
        <strain evidence="11">09-1393</strain>
        <strain evidence="12">09-2954</strain>
        <strain evidence="10">09-3151</strain>
    </source>
</reference>
<dbReference type="PANTHER" id="PTHR32063">
    <property type="match status" value="1"/>
</dbReference>
<feature type="transmembrane region" description="Helical" evidence="9">
    <location>
        <begin position="898"/>
        <end position="918"/>
    </location>
</feature>
<dbReference type="FunFam" id="1.20.1640.10:FF:000001">
    <property type="entry name" value="Efflux pump membrane transporter"/>
    <property type="match status" value="1"/>
</dbReference>
<dbReference type="Pfam" id="PF00873">
    <property type="entry name" value="ACR_tran"/>
    <property type="match status" value="1"/>
</dbReference>
<dbReference type="EMBL" id="DAAMIP010000006">
    <property type="protein sequence ID" value="HAC6797511.1"/>
    <property type="molecule type" value="Genomic_DNA"/>
</dbReference>
<dbReference type="GO" id="GO:0042910">
    <property type="term" value="F:xenobiotic transmembrane transporter activity"/>
    <property type="evidence" value="ECO:0007669"/>
    <property type="project" value="TreeGrafter"/>
</dbReference>
<evidence type="ECO:0000313" key="12">
    <source>
        <dbReference type="EMBL" id="HAF7795463.1"/>
    </source>
</evidence>
<keyword evidence="3 9" id="KW-0813">Transport</keyword>
<dbReference type="GO" id="GO:0005886">
    <property type="term" value="C:plasma membrane"/>
    <property type="evidence" value="ECO:0007669"/>
    <property type="project" value="UniProtKB-SubCell"/>
</dbReference>
<evidence type="ECO:0000313" key="11">
    <source>
        <dbReference type="EMBL" id="HAE5986093.1"/>
    </source>
</evidence>
<keyword evidence="5 9" id="KW-0997">Cell inner membrane</keyword>
<comment type="subcellular location">
    <subcellularLocation>
        <location evidence="1 9">Cell inner membrane</location>
        <topology evidence="1 9">Multi-pass membrane protein</topology>
    </subcellularLocation>
</comment>
<dbReference type="EMBL" id="DAAWGN010000008">
    <property type="protein sequence ID" value="HAF7795463.1"/>
    <property type="molecule type" value="Genomic_DNA"/>
</dbReference>
<dbReference type="Gene3D" id="1.20.1640.10">
    <property type="entry name" value="Multidrug efflux transporter AcrB transmembrane domain"/>
    <property type="match status" value="2"/>
</dbReference>
<evidence type="ECO:0000256" key="9">
    <source>
        <dbReference type="RuleBase" id="RU364070"/>
    </source>
</evidence>
<dbReference type="InterPro" id="IPR027463">
    <property type="entry name" value="AcrB_DN_DC_subdom"/>
</dbReference>
<evidence type="ECO:0000256" key="7">
    <source>
        <dbReference type="ARBA" id="ARBA00022989"/>
    </source>
</evidence>
<evidence type="ECO:0000256" key="1">
    <source>
        <dbReference type="ARBA" id="ARBA00004429"/>
    </source>
</evidence>
<comment type="caution">
    <text evidence="11">The sequence shown here is derived from an EMBL/GenBank/DDBJ whole genome shotgun (WGS) entry which is preliminary data.</text>
</comment>
<dbReference type="PRINTS" id="PR00702">
    <property type="entry name" value="ACRIFLAVINRP"/>
</dbReference>
<accession>A0A5W8KLH1</accession>
<feature type="transmembrane region" description="Helical" evidence="9">
    <location>
        <begin position="437"/>
        <end position="458"/>
    </location>
</feature>
<dbReference type="FunFam" id="1.20.1640.10:FF:000002">
    <property type="entry name" value="Efflux pump membrane transporter"/>
    <property type="match status" value="1"/>
</dbReference>
<dbReference type="NCBIfam" id="NF000282">
    <property type="entry name" value="RND_permease_1"/>
    <property type="match status" value="1"/>
</dbReference>
<dbReference type="FunFam" id="3.30.2090.10:FF:000001">
    <property type="entry name" value="Efflux pump membrane transporter"/>
    <property type="match status" value="1"/>
</dbReference>
<gene>
    <name evidence="10" type="ORF">G0D42_14740</name>
    <name evidence="11" type="ORF">G4I50_001146</name>
    <name evidence="12" type="ORF">G9331_001495</name>
</gene>
<dbReference type="EMBL" id="DAASLC010000007">
    <property type="protein sequence ID" value="HAE5986093.1"/>
    <property type="molecule type" value="Genomic_DNA"/>
</dbReference>
<keyword evidence="4" id="KW-1003">Cell membrane</keyword>
<proteinExistence type="inferred from homology"/>
<dbReference type="Gene3D" id="3.30.70.1320">
    <property type="entry name" value="Multidrug efflux transporter AcrB pore domain like"/>
    <property type="match status" value="1"/>
</dbReference>
<organism evidence="11">
    <name type="scientific">Salmonella enterica subsp. enterica serovar Saintpaul</name>
    <dbReference type="NCBI Taxonomy" id="90105"/>
    <lineage>
        <taxon>Bacteria</taxon>
        <taxon>Pseudomonadati</taxon>
        <taxon>Pseudomonadota</taxon>
        <taxon>Gammaproteobacteria</taxon>
        <taxon>Enterobacterales</taxon>
        <taxon>Enterobacteriaceae</taxon>
        <taxon>Salmonella</taxon>
    </lineage>
</organism>
<dbReference type="GO" id="GO:0009636">
    <property type="term" value="P:response to toxic substance"/>
    <property type="evidence" value="ECO:0007669"/>
    <property type="project" value="UniProtKB-ARBA"/>
</dbReference>
<dbReference type="InterPro" id="IPR001036">
    <property type="entry name" value="Acrflvin-R"/>
</dbReference>
<feature type="transmembrane region" description="Helical" evidence="9">
    <location>
        <begin position="340"/>
        <end position="359"/>
    </location>
</feature>